<dbReference type="InterPro" id="IPR029151">
    <property type="entry name" value="Sensor-like_sf"/>
</dbReference>
<dbReference type="Gene3D" id="3.30.565.10">
    <property type="entry name" value="Histidine kinase-like ATPase, C-terminal domain"/>
    <property type="match status" value="1"/>
</dbReference>
<feature type="transmembrane region" description="Helical" evidence="14">
    <location>
        <begin position="174"/>
        <end position="193"/>
    </location>
</feature>
<dbReference type="RefSeq" id="WP_075527486.1">
    <property type="nucleotide sequence ID" value="NZ_CP017560.1"/>
</dbReference>
<dbReference type="InterPro" id="IPR013767">
    <property type="entry name" value="PAS_fold"/>
</dbReference>
<evidence type="ECO:0000256" key="10">
    <source>
        <dbReference type="ARBA" id="ARBA00022840"/>
    </source>
</evidence>
<comment type="catalytic activity">
    <reaction evidence="1">
        <text>ATP + protein L-histidine = ADP + protein N-phospho-L-histidine.</text>
        <dbReference type="EC" id="2.7.13.3"/>
    </reaction>
</comment>
<dbReference type="GO" id="GO:0005886">
    <property type="term" value="C:plasma membrane"/>
    <property type="evidence" value="ECO:0007669"/>
    <property type="project" value="UniProtKB-SubCell"/>
</dbReference>
<dbReference type="InterPro" id="IPR004358">
    <property type="entry name" value="Sig_transdc_His_kin-like_C"/>
</dbReference>
<keyword evidence="9 16" id="KW-0418">Kinase</keyword>
<keyword evidence="13 14" id="KW-0472">Membrane</keyword>
<dbReference type="EC" id="2.7.13.3" evidence="3"/>
<evidence type="ECO:0000256" key="2">
    <source>
        <dbReference type="ARBA" id="ARBA00004651"/>
    </source>
</evidence>
<protein>
    <recommendedName>
        <fullName evidence="3">histidine kinase</fullName>
        <ecNumber evidence="3">2.7.13.3</ecNumber>
    </recommendedName>
</protein>
<dbReference type="GO" id="GO:0000155">
    <property type="term" value="F:phosphorelay sensor kinase activity"/>
    <property type="evidence" value="ECO:0007669"/>
    <property type="project" value="InterPro"/>
</dbReference>
<dbReference type="PANTHER" id="PTHR43547:SF10">
    <property type="entry name" value="SENSOR HISTIDINE KINASE DCUS"/>
    <property type="match status" value="1"/>
</dbReference>
<evidence type="ECO:0000256" key="7">
    <source>
        <dbReference type="ARBA" id="ARBA00022692"/>
    </source>
</evidence>
<dbReference type="InterPro" id="IPR003594">
    <property type="entry name" value="HATPase_dom"/>
</dbReference>
<dbReference type="PANTHER" id="PTHR43547">
    <property type="entry name" value="TWO-COMPONENT HISTIDINE KINASE"/>
    <property type="match status" value="1"/>
</dbReference>
<dbReference type="Pfam" id="PF02518">
    <property type="entry name" value="HATPase_c"/>
    <property type="match status" value="1"/>
</dbReference>
<keyword evidence="4" id="KW-1003">Cell membrane</keyword>
<reference evidence="16 17" key="1">
    <citation type="submission" date="2016-09" db="EMBL/GenBank/DDBJ databases">
        <title>Complete genome sequence of the Lysinibacillus sphaericus LMG 22257, a specie of Bacillus with ureolytic activity that can effectively biodeposit calcium carbonate.</title>
        <authorList>
            <person name="Yan W."/>
        </authorList>
    </citation>
    <scope>NUCLEOTIDE SEQUENCE [LARGE SCALE GENOMIC DNA]</scope>
    <source>
        <strain evidence="16 17">LMG 22257</strain>
    </source>
</reference>
<accession>A0A1D8JF76</accession>
<evidence type="ECO:0000256" key="6">
    <source>
        <dbReference type="ARBA" id="ARBA00022679"/>
    </source>
</evidence>
<evidence type="ECO:0000256" key="12">
    <source>
        <dbReference type="ARBA" id="ARBA00023012"/>
    </source>
</evidence>
<dbReference type="Pfam" id="PF00989">
    <property type="entry name" value="PAS"/>
    <property type="match status" value="1"/>
</dbReference>
<evidence type="ECO:0000256" key="9">
    <source>
        <dbReference type="ARBA" id="ARBA00022777"/>
    </source>
</evidence>
<evidence type="ECO:0000313" key="17">
    <source>
        <dbReference type="Proteomes" id="UP000185746"/>
    </source>
</evidence>
<dbReference type="GO" id="GO:0006355">
    <property type="term" value="P:regulation of DNA-templated transcription"/>
    <property type="evidence" value="ECO:0007669"/>
    <property type="project" value="InterPro"/>
</dbReference>
<feature type="transmembrane region" description="Helical" evidence="14">
    <location>
        <begin position="12"/>
        <end position="32"/>
    </location>
</feature>
<evidence type="ECO:0000256" key="5">
    <source>
        <dbReference type="ARBA" id="ARBA00022553"/>
    </source>
</evidence>
<dbReference type="PROSITE" id="PS50109">
    <property type="entry name" value="HIS_KIN"/>
    <property type="match status" value="1"/>
</dbReference>
<dbReference type="AlphaFoldDB" id="A0A1D8JF76"/>
<dbReference type="Pfam" id="PF17203">
    <property type="entry name" value="sCache_3_2"/>
    <property type="match status" value="1"/>
</dbReference>
<keyword evidence="11 14" id="KW-1133">Transmembrane helix</keyword>
<dbReference type="FunFam" id="3.30.450.20:FF:000018">
    <property type="entry name" value="Sensor histidine kinase DcuS"/>
    <property type="match status" value="1"/>
</dbReference>
<evidence type="ECO:0000256" key="1">
    <source>
        <dbReference type="ARBA" id="ARBA00000085"/>
    </source>
</evidence>
<dbReference type="InterPro" id="IPR016120">
    <property type="entry name" value="Sig_transdc_His_kin_SpoOB"/>
</dbReference>
<keyword evidence="7 14" id="KW-0812">Transmembrane</keyword>
<dbReference type="SUPFAM" id="SSF55874">
    <property type="entry name" value="ATPase domain of HSP90 chaperone/DNA topoisomerase II/histidine kinase"/>
    <property type="match status" value="1"/>
</dbReference>
<dbReference type="InterPro" id="IPR033463">
    <property type="entry name" value="sCache_3"/>
</dbReference>
<keyword evidence="6" id="KW-0808">Transferase</keyword>
<proteinExistence type="predicted"/>
<keyword evidence="8" id="KW-0547">Nucleotide-binding</keyword>
<evidence type="ECO:0000259" key="15">
    <source>
        <dbReference type="PROSITE" id="PS50109"/>
    </source>
</evidence>
<evidence type="ECO:0000256" key="11">
    <source>
        <dbReference type="ARBA" id="ARBA00022989"/>
    </source>
</evidence>
<name>A0A1D8JF76_9BACL</name>
<dbReference type="Gene3D" id="3.30.450.20">
    <property type="entry name" value="PAS domain"/>
    <property type="match status" value="2"/>
</dbReference>
<dbReference type="Pfam" id="PF14689">
    <property type="entry name" value="SPOB_a"/>
    <property type="match status" value="1"/>
</dbReference>
<keyword evidence="10" id="KW-0067">ATP-binding</keyword>
<dbReference type="InterPro" id="IPR005467">
    <property type="entry name" value="His_kinase_dom"/>
</dbReference>
<sequence length="529" mass="58442">MFRNKNVSLQTKLTVLVCTVVLIAIAVTAYLIGSKAITNSKEFHANKVMDLAKTISHTQLVQDGLIGQESLDKIQTFTKNVQEETGVEYIVVLNKEHIRLSHPVGERVGEYFVGGDETRAYEGESYTSTAHGTLGESLRAFVPIYHEHELVGVVSVGVLTENIQVAVFESLKTTYIAIGVGLLIGIIGAFLLARQVKKTLYGLEPDEIAKRLGERDAMLESVKEGIIAMNDKAEIIVANQAANQIFQKAGITESLIGQQADAFPLLSALKEVLQTGNAELDQERNLNGIEIVVNRVPVILNGKIVGALATFRDKTELTSLVEQLSSAKSFAEILRVQTHEFMNKLHIISAMVHTKSYDELKEYTTYISNAYQQEVGTVSRLIKDPVLSGYLVNKLSEARNFDIEIDITGERPLPVLKNIAHMDKIITILGNLFDNACEAVREQIFAHIEMIINYEDNFFFFTIRDNGPGINESEASKIGISTKGENRGYGLYLINKALTELGGTIKVTTSKDTGTEFNVKIPYEGDMHD</sequence>
<dbReference type="SUPFAM" id="SSF103190">
    <property type="entry name" value="Sensory domain-like"/>
    <property type="match status" value="1"/>
</dbReference>
<keyword evidence="5" id="KW-0597">Phosphoprotein</keyword>
<dbReference type="Gene3D" id="1.10.287.130">
    <property type="match status" value="1"/>
</dbReference>
<feature type="domain" description="Histidine kinase" evidence="15">
    <location>
        <begin position="336"/>
        <end position="525"/>
    </location>
</feature>
<keyword evidence="17" id="KW-1185">Reference proteome</keyword>
<evidence type="ECO:0000313" key="16">
    <source>
        <dbReference type="EMBL" id="AOV07355.1"/>
    </source>
</evidence>
<evidence type="ECO:0000256" key="14">
    <source>
        <dbReference type="SAM" id="Phobius"/>
    </source>
</evidence>
<dbReference type="SUPFAM" id="SSF55890">
    <property type="entry name" value="Sporulation response regulatory protein Spo0B"/>
    <property type="match status" value="1"/>
</dbReference>
<evidence type="ECO:0000256" key="4">
    <source>
        <dbReference type="ARBA" id="ARBA00022475"/>
    </source>
</evidence>
<dbReference type="InterPro" id="IPR039506">
    <property type="entry name" value="SPOB_a"/>
</dbReference>
<dbReference type="GO" id="GO:0005524">
    <property type="term" value="F:ATP binding"/>
    <property type="evidence" value="ECO:0007669"/>
    <property type="project" value="UniProtKB-KW"/>
</dbReference>
<evidence type="ECO:0000256" key="3">
    <source>
        <dbReference type="ARBA" id="ARBA00012438"/>
    </source>
</evidence>
<evidence type="ECO:0000256" key="13">
    <source>
        <dbReference type="ARBA" id="ARBA00023136"/>
    </source>
</evidence>
<evidence type="ECO:0000256" key="8">
    <source>
        <dbReference type="ARBA" id="ARBA00022741"/>
    </source>
</evidence>
<dbReference type="Proteomes" id="UP000185746">
    <property type="component" value="Chromosome"/>
</dbReference>
<dbReference type="EMBL" id="CP017560">
    <property type="protein sequence ID" value="AOV07355.1"/>
    <property type="molecule type" value="Genomic_DNA"/>
</dbReference>
<dbReference type="InterPro" id="IPR036890">
    <property type="entry name" value="HATPase_C_sf"/>
</dbReference>
<dbReference type="PRINTS" id="PR00344">
    <property type="entry name" value="BCTRLSENSOR"/>
</dbReference>
<comment type="subcellular location">
    <subcellularLocation>
        <location evidence="2">Cell membrane</location>
        <topology evidence="2">Multi-pass membrane protein</topology>
    </subcellularLocation>
</comment>
<dbReference type="NCBIfam" id="NF008298">
    <property type="entry name" value="PRK11086.1"/>
    <property type="match status" value="1"/>
</dbReference>
<keyword evidence="12" id="KW-0902">Two-component regulatory system</keyword>
<organism evidence="16 17">
    <name type="scientific">Sporosarcina ureilytica</name>
    <dbReference type="NCBI Taxonomy" id="298596"/>
    <lineage>
        <taxon>Bacteria</taxon>
        <taxon>Bacillati</taxon>
        <taxon>Bacillota</taxon>
        <taxon>Bacilli</taxon>
        <taxon>Bacillales</taxon>
        <taxon>Caryophanaceae</taxon>
        <taxon>Sporosarcina</taxon>
    </lineage>
</organism>
<dbReference type="KEGG" id="surl:BI350_07255"/>
<dbReference type="SMART" id="SM00387">
    <property type="entry name" value="HATPase_c"/>
    <property type="match status" value="1"/>
</dbReference>
<gene>
    <name evidence="16" type="ORF">BI350_07255</name>
</gene>